<dbReference type="InterPro" id="IPR015943">
    <property type="entry name" value="WD40/YVTN_repeat-like_dom_sf"/>
</dbReference>
<dbReference type="Gene3D" id="2.130.10.10">
    <property type="entry name" value="YVTN repeat-like/Quinoprotein amine dehydrogenase"/>
    <property type="match status" value="1"/>
</dbReference>
<evidence type="ECO:0000313" key="1">
    <source>
        <dbReference type="EMBL" id="KAA6351104.1"/>
    </source>
</evidence>
<comment type="caution">
    <text evidence="1">The sequence shown here is derived from an EMBL/GenBank/DDBJ whole genome shotgun (WGS) entry which is preliminary data.</text>
</comment>
<dbReference type="PROSITE" id="PS51257">
    <property type="entry name" value="PROKAR_LIPOPROTEIN"/>
    <property type="match status" value="1"/>
</dbReference>
<proteinExistence type="predicted"/>
<reference evidence="1" key="1">
    <citation type="submission" date="2019-03" db="EMBL/GenBank/DDBJ databases">
        <title>Single cell metagenomics reveals metabolic interactions within the superorganism composed of flagellate Streblomastix strix and complex community of Bacteroidetes bacteria on its surface.</title>
        <authorList>
            <person name="Treitli S.C."/>
            <person name="Kolisko M."/>
            <person name="Husnik F."/>
            <person name="Keeling P."/>
            <person name="Hampl V."/>
        </authorList>
    </citation>
    <scope>NUCLEOTIDE SEQUENCE</scope>
    <source>
        <strain evidence="1">STM</strain>
    </source>
</reference>
<sequence>MMKKNLWIIAAIMLFLFSCMQKTTDIFSNPDNEKIVAADPYTKLYVPTKKITSAPGYHWFAYYDKIECDPSNRYVLSMKTNFEHRSPTQDDVIEIGMIDLHDDCKWIKLGESRAWGWQQGCQLQFIPGSANEIVWNDKEGDRFVCHIMNIETRRKRTIPWTIYALSPDGKWAVTTDYRRINDTRPGYGYAGIPDPYKDVLAPDSSGIWKVDLQTGEAQLLVSIAQVAGIKNPYDMETADAKHWFNHLLINPDGTRFIFLHRWRYPDEKRTAKYKNVGGWGTRMLTAAIDGSDIRIIDPYNYTSHFIWRDIQHILAWTNIPERGNGFFLFEDSSTENIEQIGEGIMTLNGHCTYLKNSEWILNDTYPDKNTHLQSVYLYHVPTNKRVLLGDFYSPEEYQGEWRCDTHPRSTIDGNYIIVDSPNLEGRQLYMLDIRGIVGN</sequence>
<accession>A0A5J4SYL7</accession>
<name>A0A5J4SYL7_9ZZZZ</name>
<dbReference type="EMBL" id="SNRY01000018">
    <property type="protein sequence ID" value="KAA6351104.1"/>
    <property type="molecule type" value="Genomic_DNA"/>
</dbReference>
<dbReference type="SUPFAM" id="SSF82171">
    <property type="entry name" value="DPP6 N-terminal domain-like"/>
    <property type="match status" value="1"/>
</dbReference>
<organism evidence="1">
    <name type="scientific">termite gut metagenome</name>
    <dbReference type="NCBI Taxonomy" id="433724"/>
    <lineage>
        <taxon>unclassified sequences</taxon>
        <taxon>metagenomes</taxon>
        <taxon>organismal metagenomes</taxon>
    </lineage>
</organism>
<protein>
    <recommendedName>
        <fullName evidence="2">Oligogalacturonide lyase</fullName>
    </recommendedName>
</protein>
<dbReference type="AlphaFoldDB" id="A0A5J4SYL7"/>
<gene>
    <name evidence="1" type="ORF">EZS27_001530</name>
</gene>
<evidence type="ECO:0008006" key="2">
    <source>
        <dbReference type="Google" id="ProtNLM"/>
    </source>
</evidence>